<feature type="domain" description="VOC" evidence="1">
    <location>
        <begin position="141"/>
        <end position="263"/>
    </location>
</feature>
<proteinExistence type="predicted"/>
<dbReference type="Pfam" id="PF18029">
    <property type="entry name" value="Glyoxalase_6"/>
    <property type="match status" value="1"/>
</dbReference>
<organism evidence="2 3">
    <name type="scientific">Streptomyces goshikiensis</name>
    <dbReference type="NCBI Taxonomy" id="1942"/>
    <lineage>
        <taxon>Bacteria</taxon>
        <taxon>Bacillati</taxon>
        <taxon>Actinomycetota</taxon>
        <taxon>Actinomycetes</taxon>
        <taxon>Kitasatosporales</taxon>
        <taxon>Streptomycetaceae</taxon>
        <taxon>Streptomyces</taxon>
    </lineage>
</organism>
<dbReference type="EMBL" id="CP108057">
    <property type="protein sequence ID" value="WUO45085.1"/>
    <property type="molecule type" value="Genomic_DNA"/>
</dbReference>
<dbReference type="PANTHER" id="PTHR33993:SF10">
    <property type="entry name" value="CONSERVED PROTEIN"/>
    <property type="match status" value="1"/>
</dbReference>
<evidence type="ECO:0000259" key="1">
    <source>
        <dbReference type="PROSITE" id="PS51819"/>
    </source>
</evidence>
<accession>A0ABZ1RE54</accession>
<dbReference type="Gene3D" id="3.10.180.10">
    <property type="entry name" value="2,3-Dihydroxybiphenyl 1,2-Dioxygenase, domain 1"/>
    <property type="match status" value="2"/>
</dbReference>
<dbReference type="InterPro" id="IPR029068">
    <property type="entry name" value="Glyas_Bleomycin-R_OHBP_Dase"/>
</dbReference>
<dbReference type="RefSeq" id="WP_234377352.1">
    <property type="nucleotide sequence ID" value="NZ_CP108057.1"/>
</dbReference>
<feature type="domain" description="VOC" evidence="1">
    <location>
        <begin position="15"/>
        <end position="128"/>
    </location>
</feature>
<evidence type="ECO:0000313" key="3">
    <source>
        <dbReference type="Proteomes" id="UP001432075"/>
    </source>
</evidence>
<name>A0ABZ1RE54_9ACTN</name>
<dbReference type="SUPFAM" id="SSF54593">
    <property type="entry name" value="Glyoxalase/Bleomycin resistance protein/Dihydroxybiphenyl dioxygenase"/>
    <property type="match status" value="2"/>
</dbReference>
<sequence>MRQGSRISTKDVFGAPCWVSLMARDLDAAQRFYGAVVGWKFRPARLGDAFSVAEADGVPVAGIGALAADLAMAVAWTPYFAVDDADVAADRIRERSGTIAVGPVSFESGGRGALVADRDGAVFGIWEGPVAADWRVGAGQAPAWLELRTRNAFESAIFYGEVLEWASGRAGCCEVSYEEDQVVLRQGGEPVARLNSGPVETAAYFAHARPRWHVHFRVPDLDLARAAALDLGGRTVSEVTGNETERWVALRDPDGALFTLTTARERDDDG</sequence>
<evidence type="ECO:0000313" key="2">
    <source>
        <dbReference type="EMBL" id="WUO45085.1"/>
    </source>
</evidence>
<gene>
    <name evidence="2" type="ORF">OHU17_04225</name>
</gene>
<dbReference type="CDD" id="cd07247">
    <property type="entry name" value="SgaA_N_like"/>
    <property type="match status" value="1"/>
</dbReference>
<reference evidence="2" key="1">
    <citation type="submission" date="2022-10" db="EMBL/GenBank/DDBJ databases">
        <title>The complete genomes of actinobacterial strains from the NBC collection.</title>
        <authorList>
            <person name="Joergensen T.S."/>
            <person name="Alvarez Arevalo M."/>
            <person name="Sterndorff E.B."/>
            <person name="Faurdal D."/>
            <person name="Vuksanovic O."/>
            <person name="Mourched A.-S."/>
            <person name="Charusanti P."/>
            <person name="Shaw S."/>
            <person name="Blin K."/>
            <person name="Weber T."/>
        </authorList>
    </citation>
    <scope>NUCLEOTIDE SEQUENCE</scope>
    <source>
        <strain evidence="2">NBC_00283</strain>
    </source>
</reference>
<keyword evidence="3" id="KW-1185">Reference proteome</keyword>
<dbReference type="PANTHER" id="PTHR33993">
    <property type="entry name" value="GLYOXALASE-RELATED"/>
    <property type="match status" value="1"/>
</dbReference>
<dbReference type="Proteomes" id="UP001432075">
    <property type="component" value="Chromosome"/>
</dbReference>
<protein>
    <submittedName>
        <fullName evidence="2">VOC family protein</fullName>
    </submittedName>
</protein>
<dbReference type="InterPro" id="IPR052164">
    <property type="entry name" value="Anthracycline_SecMetBiosynth"/>
</dbReference>
<dbReference type="PROSITE" id="PS51819">
    <property type="entry name" value="VOC"/>
    <property type="match status" value="2"/>
</dbReference>
<dbReference type="InterPro" id="IPR037523">
    <property type="entry name" value="VOC_core"/>
</dbReference>
<dbReference type="InterPro" id="IPR041581">
    <property type="entry name" value="Glyoxalase_6"/>
</dbReference>